<evidence type="ECO:0000256" key="1">
    <source>
        <dbReference type="SAM" id="Phobius"/>
    </source>
</evidence>
<keyword evidence="1" id="KW-0472">Membrane</keyword>
<reference evidence="2 4" key="1">
    <citation type="submission" date="2015-01" db="EMBL/GenBank/DDBJ databases">
        <title>Genome of Flavobacterium hibernum DSM 12611.</title>
        <authorList>
            <person name="Stropko S.J."/>
            <person name="Pipes S.E."/>
            <person name="Newman J.D."/>
        </authorList>
    </citation>
    <scope>NUCLEOTIDE SEQUENCE [LARGE SCALE GENOMIC DNA]</scope>
    <source>
        <strain evidence="2 4">DSM 12611</strain>
    </source>
</reference>
<gene>
    <name evidence="3" type="ORF">B0A73_07365</name>
    <name evidence="2" type="ORF">IW18_09955</name>
</gene>
<evidence type="ECO:0000313" key="2">
    <source>
        <dbReference type="EMBL" id="KIO52857.1"/>
    </source>
</evidence>
<comment type="caution">
    <text evidence="2">The sequence shown here is derived from an EMBL/GenBank/DDBJ whole genome shotgun (WGS) entry which is preliminary data.</text>
</comment>
<organism evidence="2 4">
    <name type="scientific">Flavobacterium hibernum</name>
    <dbReference type="NCBI Taxonomy" id="37752"/>
    <lineage>
        <taxon>Bacteria</taxon>
        <taxon>Pseudomonadati</taxon>
        <taxon>Bacteroidota</taxon>
        <taxon>Flavobacteriia</taxon>
        <taxon>Flavobacteriales</taxon>
        <taxon>Flavobacteriaceae</taxon>
        <taxon>Flavobacterium</taxon>
    </lineage>
</organism>
<keyword evidence="1" id="KW-1133">Transmembrane helix</keyword>
<dbReference type="EMBL" id="MUGX01000010">
    <property type="protein sequence ID" value="OXA88494.1"/>
    <property type="molecule type" value="Genomic_DNA"/>
</dbReference>
<evidence type="ECO:0000313" key="4">
    <source>
        <dbReference type="Proteomes" id="UP000032061"/>
    </source>
</evidence>
<proteinExistence type="predicted"/>
<keyword evidence="1" id="KW-0812">Transmembrane</keyword>
<dbReference type="Proteomes" id="UP000198302">
    <property type="component" value="Unassembled WGS sequence"/>
</dbReference>
<dbReference type="AlphaFoldDB" id="A0A0D0F3Z9"/>
<reference evidence="3 5" key="2">
    <citation type="submission" date="2016-11" db="EMBL/GenBank/DDBJ databases">
        <title>Whole genomes of Flavobacteriaceae.</title>
        <authorList>
            <person name="Stine C."/>
            <person name="Li C."/>
            <person name="Tadesse D."/>
        </authorList>
    </citation>
    <scope>NUCLEOTIDE SEQUENCE [LARGE SCALE GENOMIC DNA]</scope>
    <source>
        <strain evidence="3 5">ATCC 51468</strain>
    </source>
</reference>
<sequence length="200" mass="23500">MVILYDKFENKIYFSTRKQILIEKSVSIQRKRATTLEMKIYKIYLLLLILNILVQPIILLFTAYKQYYYFTNGYKTEIMSVEKSTSGSSSKRKSVSVEGTINKKPAFFGLFDDDAYNFLSYLNDSQLENLQNIDYGNLKPLNLHVRVVQFGDSKNVMYIKKYQTAEEALEKNLLPWIIIEFVFAGLLLIFYFLKPKQTKK</sequence>
<protein>
    <submittedName>
        <fullName evidence="2">Uncharacterized protein</fullName>
    </submittedName>
</protein>
<feature type="transmembrane region" description="Helical" evidence="1">
    <location>
        <begin position="173"/>
        <end position="193"/>
    </location>
</feature>
<keyword evidence="5" id="KW-1185">Reference proteome</keyword>
<dbReference type="EMBL" id="JPRK01000008">
    <property type="protein sequence ID" value="KIO52857.1"/>
    <property type="molecule type" value="Genomic_DNA"/>
</dbReference>
<accession>A0A0D0F3Z9</accession>
<evidence type="ECO:0000313" key="3">
    <source>
        <dbReference type="EMBL" id="OXA88494.1"/>
    </source>
</evidence>
<name>A0A0D0F3Z9_9FLAO</name>
<evidence type="ECO:0000313" key="5">
    <source>
        <dbReference type="Proteomes" id="UP000198302"/>
    </source>
</evidence>
<dbReference type="Proteomes" id="UP000032061">
    <property type="component" value="Unassembled WGS sequence"/>
</dbReference>
<feature type="transmembrane region" description="Helical" evidence="1">
    <location>
        <begin position="40"/>
        <end position="64"/>
    </location>
</feature>